<dbReference type="PANTHER" id="PTHR11358">
    <property type="entry name" value="ARGINASE/AGMATINASE"/>
    <property type="match status" value="1"/>
</dbReference>
<feature type="binding site" evidence="4">
    <location>
        <position position="177"/>
    </location>
    <ligand>
        <name>Mn(2+)</name>
        <dbReference type="ChEBI" id="CHEBI:29035"/>
        <label>1</label>
    </ligand>
</feature>
<dbReference type="CDD" id="cd11592">
    <property type="entry name" value="Agmatinase_PAH"/>
    <property type="match status" value="1"/>
</dbReference>
<dbReference type="PANTHER" id="PTHR11358:SF26">
    <property type="entry name" value="GUANIDINO ACID HYDROLASE, MITOCHONDRIAL"/>
    <property type="match status" value="1"/>
</dbReference>
<evidence type="ECO:0000256" key="5">
    <source>
        <dbReference type="RuleBase" id="RU003684"/>
    </source>
</evidence>
<dbReference type="GO" id="GO:0033389">
    <property type="term" value="P:putrescine biosynthetic process from arginine, via agmatine"/>
    <property type="evidence" value="ECO:0007669"/>
    <property type="project" value="TreeGrafter"/>
</dbReference>
<dbReference type="PRINTS" id="PR00116">
    <property type="entry name" value="ARGINASE"/>
</dbReference>
<organism evidence="6 7">
    <name type="scientific">Desulfotalea psychrophila (strain LSv54 / DSM 12343)</name>
    <dbReference type="NCBI Taxonomy" id="177439"/>
    <lineage>
        <taxon>Bacteria</taxon>
        <taxon>Pseudomonadati</taxon>
        <taxon>Thermodesulfobacteriota</taxon>
        <taxon>Desulfobulbia</taxon>
        <taxon>Desulfobulbales</taxon>
        <taxon>Desulfocapsaceae</taxon>
        <taxon>Desulfotalea</taxon>
    </lineage>
</organism>
<keyword evidence="4" id="KW-0464">Manganese</keyword>
<dbReference type="AlphaFoldDB" id="Q6ANF4"/>
<dbReference type="Proteomes" id="UP000000602">
    <property type="component" value="Chromosome"/>
</dbReference>
<dbReference type="HOGENOM" id="CLU_039478_0_0_7"/>
<keyword evidence="3 5" id="KW-0378">Hydrolase</keyword>
<comment type="cofactor">
    <cofactor evidence="4">
        <name>Mn(2+)</name>
        <dbReference type="ChEBI" id="CHEBI:29035"/>
    </cofactor>
    <text evidence="4">Binds 2 manganese ions per subunit.</text>
</comment>
<accession>Q6ANF4</accession>
<feature type="binding site" evidence="4">
    <location>
        <position position="150"/>
    </location>
    <ligand>
        <name>Mn(2+)</name>
        <dbReference type="ChEBI" id="CHEBI:29035"/>
        <label>1</label>
    </ligand>
</feature>
<evidence type="ECO:0000256" key="1">
    <source>
        <dbReference type="ARBA" id="ARBA00009227"/>
    </source>
</evidence>
<sequence length="344" mass="37902">MKCLRAKSSRANYKKKHFKNKSLQGKQTMSKPVNALASPRFCGIRTFMRLPYQTDLQDIDFAVLGIPFDTATTYKPGCRFGPAGIRAASTILKSYEEVLDVDIFEECSGVDYGDIDIIPGHLDESFERIEEGMSALLKNDIIPVVMGGDHSITLPQLRSIVKKHGPVALIHFDAHSDTGSDYFGKPYNHGTTFHWAIKEGLIKPEESTQTGIRGPLYGRDSLKFVRESGMQVITGWELHEIGINEAIKRIKERISPGTPVFMSFDIDFLDAAYAPGTGTPEIGGFTTHEALKLVLNCCQGQELVGMDLVEVLPESDNAEITSFAAAGIMHAFLSCVAANKRAKR</sequence>
<dbReference type="EMBL" id="CR522870">
    <property type="protein sequence ID" value="CAG36120.1"/>
    <property type="molecule type" value="Genomic_DNA"/>
</dbReference>
<dbReference type="GO" id="GO:0046872">
    <property type="term" value="F:metal ion binding"/>
    <property type="evidence" value="ECO:0007669"/>
    <property type="project" value="UniProtKB-KW"/>
</dbReference>
<dbReference type="PIRSF" id="PIRSF036979">
    <property type="entry name" value="Arginase"/>
    <property type="match status" value="1"/>
</dbReference>
<dbReference type="NCBIfam" id="TIGR01230">
    <property type="entry name" value="agmatinase"/>
    <property type="match status" value="1"/>
</dbReference>
<feature type="binding site" evidence="4">
    <location>
        <position position="173"/>
    </location>
    <ligand>
        <name>Mn(2+)</name>
        <dbReference type="ChEBI" id="CHEBI:29035"/>
        <label>1</label>
    </ligand>
</feature>
<keyword evidence="2 4" id="KW-0479">Metal-binding</keyword>
<dbReference type="InterPro" id="IPR023696">
    <property type="entry name" value="Ureohydrolase_dom_sf"/>
</dbReference>
<dbReference type="PROSITE" id="PS51409">
    <property type="entry name" value="ARGINASE_2"/>
    <property type="match status" value="1"/>
</dbReference>
<dbReference type="SUPFAM" id="SSF52768">
    <property type="entry name" value="Arginase/deacetylase"/>
    <property type="match status" value="1"/>
</dbReference>
<dbReference type="InterPro" id="IPR005925">
    <property type="entry name" value="Agmatinase-rel"/>
</dbReference>
<evidence type="ECO:0000256" key="2">
    <source>
        <dbReference type="ARBA" id="ARBA00022723"/>
    </source>
</evidence>
<feature type="binding site" evidence="4">
    <location>
        <position position="265"/>
    </location>
    <ligand>
        <name>Mn(2+)</name>
        <dbReference type="ChEBI" id="CHEBI:29035"/>
        <label>1</label>
    </ligand>
</feature>
<name>Q6ANF4_DESPS</name>
<evidence type="ECO:0000313" key="6">
    <source>
        <dbReference type="EMBL" id="CAG36120.1"/>
    </source>
</evidence>
<dbReference type="Gene3D" id="3.40.800.10">
    <property type="entry name" value="Ureohydrolase domain"/>
    <property type="match status" value="1"/>
</dbReference>
<feature type="binding site" evidence="4">
    <location>
        <position position="267"/>
    </location>
    <ligand>
        <name>Mn(2+)</name>
        <dbReference type="ChEBI" id="CHEBI:29035"/>
        <label>1</label>
    </ligand>
</feature>
<gene>
    <name evidence="6" type="ordered locus">DP1391</name>
</gene>
<evidence type="ECO:0000313" key="7">
    <source>
        <dbReference type="Proteomes" id="UP000000602"/>
    </source>
</evidence>
<evidence type="ECO:0000256" key="4">
    <source>
        <dbReference type="PIRSR" id="PIRSR036979-1"/>
    </source>
</evidence>
<feature type="binding site" evidence="4">
    <location>
        <position position="175"/>
    </location>
    <ligand>
        <name>Mn(2+)</name>
        <dbReference type="ChEBI" id="CHEBI:29035"/>
        <label>1</label>
    </ligand>
</feature>
<dbReference type="InterPro" id="IPR020855">
    <property type="entry name" value="Ureohydrolase_Mn_BS"/>
</dbReference>
<evidence type="ECO:0000256" key="3">
    <source>
        <dbReference type="ARBA" id="ARBA00022801"/>
    </source>
</evidence>
<dbReference type="STRING" id="177439.DP1391"/>
<dbReference type="GO" id="GO:0008783">
    <property type="term" value="F:agmatinase activity"/>
    <property type="evidence" value="ECO:0007669"/>
    <property type="project" value="TreeGrafter"/>
</dbReference>
<protein>
    <submittedName>
        <fullName evidence="6">Related to agmatinase</fullName>
    </submittedName>
</protein>
<dbReference type="PROSITE" id="PS01053">
    <property type="entry name" value="ARGINASE_1"/>
    <property type="match status" value="1"/>
</dbReference>
<dbReference type="KEGG" id="dps:DP1391"/>
<dbReference type="InterPro" id="IPR006035">
    <property type="entry name" value="Ureohydrolase"/>
</dbReference>
<dbReference type="Pfam" id="PF00491">
    <property type="entry name" value="Arginase"/>
    <property type="match status" value="1"/>
</dbReference>
<proteinExistence type="inferred from homology"/>
<comment type="similarity">
    <text evidence="1">Belongs to the arginase family. Agmatinase subfamily.</text>
</comment>
<dbReference type="eggNOG" id="COG0010">
    <property type="taxonomic scope" value="Bacteria"/>
</dbReference>
<keyword evidence="7" id="KW-1185">Reference proteome</keyword>
<reference evidence="7" key="1">
    <citation type="journal article" date="2004" name="Environ. Microbiol.">
        <title>The genome of Desulfotalea psychrophila, a sulfate-reducing bacterium from permanently cold Arctic sediments.</title>
        <authorList>
            <person name="Rabus R."/>
            <person name="Ruepp A."/>
            <person name="Frickey T."/>
            <person name="Rattei T."/>
            <person name="Fartmann B."/>
            <person name="Stark M."/>
            <person name="Bauer M."/>
            <person name="Zibat A."/>
            <person name="Lombardot T."/>
            <person name="Becker I."/>
            <person name="Amann J."/>
            <person name="Gellner K."/>
            <person name="Teeling H."/>
            <person name="Leuschner W.D."/>
            <person name="Gloeckner F.-O."/>
            <person name="Lupas A.N."/>
            <person name="Amann R."/>
            <person name="Klenk H.-P."/>
        </authorList>
    </citation>
    <scope>NUCLEOTIDE SEQUENCE [LARGE SCALE GENOMIC DNA]</scope>
    <source>
        <strain evidence="7">DSM 12343 / LSv54</strain>
    </source>
</reference>